<evidence type="ECO:0000256" key="1">
    <source>
        <dbReference type="SAM" id="SignalP"/>
    </source>
</evidence>
<dbReference type="Proteomes" id="UP000092584">
    <property type="component" value="Unassembled WGS sequence"/>
</dbReference>
<dbReference type="AlphaFoldDB" id="A0A1B8TTV9"/>
<comment type="caution">
    <text evidence="2">The sequence shown here is derived from an EMBL/GenBank/DDBJ whole genome shotgun (WGS) entry which is preliminary data.</text>
</comment>
<feature type="signal peptide" evidence="1">
    <location>
        <begin position="1"/>
        <end position="21"/>
    </location>
</feature>
<evidence type="ECO:0008006" key="4">
    <source>
        <dbReference type="Google" id="ProtNLM"/>
    </source>
</evidence>
<organism evidence="2 3">
    <name type="scientific">Polaribacter vadi</name>
    <dbReference type="NCBI Taxonomy" id="1774273"/>
    <lineage>
        <taxon>Bacteria</taxon>
        <taxon>Pseudomonadati</taxon>
        <taxon>Bacteroidota</taxon>
        <taxon>Flavobacteriia</taxon>
        <taxon>Flavobacteriales</taxon>
        <taxon>Flavobacteriaceae</taxon>
    </lineage>
</organism>
<accession>A0A1B8TTV9</accession>
<name>A0A1B8TTV9_9FLAO</name>
<keyword evidence="3" id="KW-1185">Reference proteome</keyword>
<dbReference type="EMBL" id="LSFM01000023">
    <property type="protein sequence ID" value="OBY63103.1"/>
    <property type="molecule type" value="Genomic_DNA"/>
</dbReference>
<protein>
    <recommendedName>
        <fullName evidence="4">DUF4859 domain-containing protein</fullName>
    </recommendedName>
</protein>
<feature type="chain" id="PRO_5008615569" description="DUF4859 domain-containing protein" evidence="1">
    <location>
        <begin position="22"/>
        <end position="468"/>
    </location>
</feature>
<keyword evidence="1" id="KW-0732">Signal</keyword>
<evidence type="ECO:0000313" key="2">
    <source>
        <dbReference type="EMBL" id="OBY63103.1"/>
    </source>
</evidence>
<gene>
    <name evidence="2" type="ORF">LPB3_13320</name>
</gene>
<evidence type="ECO:0000313" key="3">
    <source>
        <dbReference type="Proteomes" id="UP000092584"/>
    </source>
</evidence>
<dbReference type="PROSITE" id="PS51257">
    <property type="entry name" value="PROKAR_LIPOPROTEIN"/>
    <property type="match status" value="1"/>
</dbReference>
<dbReference type="KEGG" id="pob:LPB03_13305"/>
<sequence>MIFMKLKYLLTFVCFSLLISACSEDSDTIVARNLQGYLDENSEKEKDTLIAFAANAEANTALTYIYYYPEIGATDIRYYETTGVTADKTDYSAYRRQSLGTEAFFGGKLQRFSRSGTTETWCLVTYIKDGKFHISEPILLKNVSKTTEYSNDVTIEYKTNVEPNFTWEDGTIDENVRYFQVISDEEDDFKSGTFTSDKFFQYYDESSFESTINLTTPETLVEDDVYNFTMMGISEDNWVNLIIEEQFIPKNLEEYVAENSDKTLDTLIAFASTANGNKEQTYIYFNSITGAYDYRYYETENTSVDKTNFSNYKRRSLPESTVFGSKLRRFTHASSDEVWCLVTYITEGKLHISDPIKTQNNSKATEYSTEIELIETEPLMPVFNWTDITFDTNTTYFQAVSKNDNTFLSGTFTTEKTFQYYNEANITGKIHTVTPENLVTDATYKFALYGISEENWVDLVIQTSFVAR</sequence>
<reference evidence="3" key="1">
    <citation type="submission" date="2016-02" db="EMBL/GenBank/DDBJ databases">
        <authorList>
            <person name="Shin S.-K."/>
            <person name="Yi H."/>
            <person name="Kim E."/>
        </authorList>
    </citation>
    <scope>NUCLEOTIDE SEQUENCE [LARGE SCALE GENOMIC DNA]</scope>
    <source>
        <strain evidence="3">LPB0003</strain>
    </source>
</reference>
<dbReference type="STRING" id="1774273.LPB03_13305"/>
<proteinExistence type="predicted"/>